<feature type="region of interest" description="Disordered" evidence="1">
    <location>
        <begin position="1"/>
        <end position="145"/>
    </location>
</feature>
<proteinExistence type="predicted"/>
<feature type="compositionally biased region" description="Basic and acidic residues" evidence="1">
    <location>
        <begin position="1"/>
        <end position="30"/>
    </location>
</feature>
<dbReference type="OrthoDB" id="883391at2"/>
<protein>
    <submittedName>
        <fullName evidence="2">Uncharacterized protein</fullName>
    </submittedName>
</protein>
<feature type="compositionally biased region" description="Low complexity" evidence="1">
    <location>
        <begin position="126"/>
        <end position="145"/>
    </location>
</feature>
<comment type="caution">
    <text evidence="2">The sequence shown here is derived from an EMBL/GenBank/DDBJ whole genome shotgun (WGS) entry which is preliminary data.</text>
</comment>
<feature type="compositionally biased region" description="Polar residues" evidence="1">
    <location>
        <begin position="104"/>
        <end position="125"/>
    </location>
</feature>
<dbReference type="EMBL" id="SRKZ01000002">
    <property type="protein sequence ID" value="TGD81246.1"/>
    <property type="molecule type" value="Genomic_DNA"/>
</dbReference>
<feature type="compositionally biased region" description="Basic and acidic residues" evidence="1">
    <location>
        <begin position="42"/>
        <end position="56"/>
    </location>
</feature>
<gene>
    <name evidence="2" type="ORF">EU557_06685</name>
</gene>
<dbReference type="RefSeq" id="WP_135529654.1">
    <property type="nucleotide sequence ID" value="NZ_SRKZ01000002.1"/>
</dbReference>
<accession>A0A4Z0MPQ1</accession>
<reference evidence="2 3" key="1">
    <citation type="submission" date="2019-04" db="EMBL/GenBank/DDBJ databases">
        <authorList>
            <person name="Feng G."/>
            <person name="Zhang J."/>
            <person name="Zhu H."/>
        </authorList>
    </citation>
    <scope>NUCLEOTIDE SEQUENCE [LARGE SCALE GENOMIC DNA]</scope>
    <source>
        <strain evidence="2 3">JCM 19491</strain>
    </source>
</reference>
<evidence type="ECO:0000313" key="2">
    <source>
        <dbReference type="EMBL" id="TGD81246.1"/>
    </source>
</evidence>
<organism evidence="2 3">
    <name type="scientific">Hymenobacter wooponensis</name>
    <dbReference type="NCBI Taxonomy" id="1525360"/>
    <lineage>
        <taxon>Bacteria</taxon>
        <taxon>Pseudomonadati</taxon>
        <taxon>Bacteroidota</taxon>
        <taxon>Cytophagia</taxon>
        <taxon>Cytophagales</taxon>
        <taxon>Hymenobacteraceae</taxon>
        <taxon>Hymenobacter</taxon>
    </lineage>
</organism>
<keyword evidence="3" id="KW-1185">Reference proteome</keyword>
<evidence type="ECO:0000313" key="3">
    <source>
        <dbReference type="Proteomes" id="UP000298284"/>
    </source>
</evidence>
<sequence>MSTNEKHENAESRRQERREHDKEEYRKEGIEMGQEGPNPNLGHHERSRTGDGRFVPDSEADSGSTDGIAKTIAGSGGNNGGRYHSLDEVKESNVMGSNEGGTTGAAQSREPQLRTPSAQTSHTSKGPQSEGGESTSQGSKSGNQS</sequence>
<name>A0A4Z0MPQ1_9BACT</name>
<evidence type="ECO:0000256" key="1">
    <source>
        <dbReference type="SAM" id="MobiDB-lite"/>
    </source>
</evidence>
<dbReference type="AlphaFoldDB" id="A0A4Z0MPQ1"/>
<dbReference type="Proteomes" id="UP000298284">
    <property type="component" value="Unassembled WGS sequence"/>
</dbReference>